<dbReference type="GO" id="GO:0030627">
    <property type="term" value="F:pre-mRNA 5'-splice site binding"/>
    <property type="evidence" value="ECO:0007669"/>
    <property type="project" value="InterPro"/>
</dbReference>
<dbReference type="SUPFAM" id="SSF57667">
    <property type="entry name" value="beta-beta-alpha zinc fingers"/>
    <property type="match status" value="1"/>
</dbReference>
<comment type="function">
    <text evidence="8">Component of the spliceosomal U1 snRNP, which is essential for recognition of the pre-mRNA 5' splice-site and the subsequent assembly of the spliceosome. U1-C is directly involved in initial 5' splice-site recognition for both constitutive and regulated alternative splicing. The interaction with the 5' splice-site seems to precede base-pairing between the pre-mRNA and the U1 snRNA. Stimulates commitment or early (E) complex formation by stabilizing the base pairing of the 5' end of the U1 snRNA and the 5' splice-site region.</text>
</comment>
<keyword evidence="2 8" id="KW-0479">Metal-binding</keyword>
<dbReference type="InterPro" id="IPR013085">
    <property type="entry name" value="U1-CZ_Znf_C2H2"/>
</dbReference>
<evidence type="ECO:0000256" key="8">
    <source>
        <dbReference type="HAMAP-Rule" id="MF_03153"/>
    </source>
</evidence>
<dbReference type="InterPro" id="IPR036236">
    <property type="entry name" value="Znf_C2H2_sf"/>
</dbReference>
<keyword evidence="3 8" id="KW-0863">Zinc-finger</keyword>
<organism evidence="11 12">
    <name type="scientific">Hesseltinella vesiculosa</name>
    <dbReference type="NCBI Taxonomy" id="101127"/>
    <lineage>
        <taxon>Eukaryota</taxon>
        <taxon>Fungi</taxon>
        <taxon>Fungi incertae sedis</taxon>
        <taxon>Mucoromycota</taxon>
        <taxon>Mucoromycotina</taxon>
        <taxon>Mucoromycetes</taxon>
        <taxon>Mucorales</taxon>
        <taxon>Cunninghamellaceae</taxon>
        <taxon>Hesseltinella</taxon>
    </lineage>
</organism>
<dbReference type="GO" id="GO:0000387">
    <property type="term" value="P:spliceosomal snRNP assembly"/>
    <property type="evidence" value="ECO:0007669"/>
    <property type="project" value="UniProtKB-UniRule"/>
</dbReference>
<evidence type="ECO:0000313" key="11">
    <source>
        <dbReference type="EMBL" id="ORX53536.1"/>
    </source>
</evidence>
<accession>A0A1X2GGZ2</accession>
<comment type="similarity">
    <text evidence="8">Belongs to the U1 small nuclear ribonucleoprotein C family.</text>
</comment>
<gene>
    <name evidence="11" type="ORF">DM01DRAFT_1407698</name>
</gene>
<comment type="subcellular location">
    <subcellularLocation>
        <location evidence="1 8">Nucleus</location>
    </subcellularLocation>
</comment>
<dbReference type="Proteomes" id="UP000242146">
    <property type="component" value="Unassembled WGS sequence"/>
</dbReference>
<dbReference type="PIRSF" id="PIRSF037969">
    <property type="entry name" value="U1_snRNP-C"/>
    <property type="match status" value="1"/>
</dbReference>
<dbReference type="EMBL" id="MCGT01000015">
    <property type="protein sequence ID" value="ORX53536.1"/>
    <property type="molecule type" value="Genomic_DNA"/>
</dbReference>
<feature type="domain" description="Matrin-type" evidence="10">
    <location>
        <begin position="4"/>
        <end position="36"/>
    </location>
</feature>
<evidence type="ECO:0000256" key="7">
    <source>
        <dbReference type="ARBA" id="ARBA00023274"/>
    </source>
</evidence>
<comment type="caution">
    <text evidence="11">The sequence shown here is derived from an EMBL/GenBank/DDBJ whole genome shotgun (WGS) entry which is preliminary data.</text>
</comment>
<dbReference type="AlphaFoldDB" id="A0A1X2GGZ2"/>
<dbReference type="Gene3D" id="3.30.160.60">
    <property type="entry name" value="Classic Zinc Finger"/>
    <property type="match status" value="1"/>
</dbReference>
<dbReference type="GO" id="GO:0030619">
    <property type="term" value="F:U1 snRNA binding"/>
    <property type="evidence" value="ECO:0007669"/>
    <property type="project" value="UniProtKB-UniRule"/>
</dbReference>
<evidence type="ECO:0000256" key="3">
    <source>
        <dbReference type="ARBA" id="ARBA00022771"/>
    </source>
</evidence>
<protein>
    <recommendedName>
        <fullName evidence="8">U1 small nuclear ribonucleoprotein C</fullName>
        <shortName evidence="8">U1 snRNP C</shortName>
        <shortName evidence="8">U1-C</shortName>
        <shortName evidence="8">U1C</shortName>
    </recommendedName>
</protein>
<dbReference type="InterPro" id="IPR017340">
    <property type="entry name" value="U1_snRNP-C"/>
</dbReference>
<keyword evidence="4 8" id="KW-0862">Zinc</keyword>
<dbReference type="GO" id="GO:0000395">
    <property type="term" value="P:mRNA 5'-splice site recognition"/>
    <property type="evidence" value="ECO:0007669"/>
    <property type="project" value="UniProtKB-UniRule"/>
</dbReference>
<keyword evidence="6 8" id="KW-0539">Nucleus</keyword>
<evidence type="ECO:0000256" key="9">
    <source>
        <dbReference type="SAM" id="MobiDB-lite"/>
    </source>
</evidence>
<evidence type="ECO:0000256" key="2">
    <source>
        <dbReference type="ARBA" id="ARBA00022723"/>
    </source>
</evidence>
<name>A0A1X2GGZ2_9FUNG</name>
<dbReference type="GO" id="GO:0005685">
    <property type="term" value="C:U1 snRNP"/>
    <property type="evidence" value="ECO:0007669"/>
    <property type="project" value="UniProtKB-UniRule"/>
</dbReference>
<dbReference type="PROSITE" id="PS50171">
    <property type="entry name" value="ZF_MATRIN"/>
    <property type="match status" value="1"/>
</dbReference>
<evidence type="ECO:0000259" key="10">
    <source>
        <dbReference type="PROSITE" id="PS50171"/>
    </source>
</evidence>
<evidence type="ECO:0000313" key="12">
    <source>
        <dbReference type="Proteomes" id="UP000242146"/>
    </source>
</evidence>
<dbReference type="GO" id="GO:0000243">
    <property type="term" value="C:commitment complex"/>
    <property type="evidence" value="ECO:0007669"/>
    <property type="project" value="UniProtKB-UniRule"/>
</dbReference>
<dbReference type="Pfam" id="PF06220">
    <property type="entry name" value="zf-U1"/>
    <property type="match status" value="1"/>
</dbReference>
<dbReference type="GO" id="GO:0071004">
    <property type="term" value="C:U2-type prespliceosome"/>
    <property type="evidence" value="ECO:0007669"/>
    <property type="project" value="UniProtKB-UniRule"/>
</dbReference>
<dbReference type="GO" id="GO:0008270">
    <property type="term" value="F:zinc ion binding"/>
    <property type="evidence" value="ECO:0007669"/>
    <property type="project" value="UniProtKB-UniRule"/>
</dbReference>
<dbReference type="OrthoDB" id="76567at2759"/>
<proteinExistence type="inferred from homology"/>
<dbReference type="PANTHER" id="PTHR31148:SF1">
    <property type="entry name" value="U1 SMALL NUCLEAR RIBONUCLEOPROTEIN C"/>
    <property type="match status" value="1"/>
</dbReference>
<dbReference type="HAMAP" id="MF_03153">
    <property type="entry name" value="U1_C"/>
    <property type="match status" value="1"/>
</dbReference>
<feature type="compositionally biased region" description="Pro residues" evidence="9">
    <location>
        <begin position="104"/>
        <end position="144"/>
    </location>
</feature>
<dbReference type="PANTHER" id="PTHR31148">
    <property type="entry name" value="U1 SMALL NUCLEAR RIBONUCLEOPROTEIN C"/>
    <property type="match status" value="1"/>
</dbReference>
<dbReference type="InterPro" id="IPR003604">
    <property type="entry name" value="Matrin/U1-like-C_Znf_C2H2"/>
</dbReference>
<dbReference type="SMART" id="SM00451">
    <property type="entry name" value="ZnF_U1"/>
    <property type="match status" value="1"/>
</dbReference>
<dbReference type="STRING" id="101127.A0A1X2GGZ2"/>
<feature type="region of interest" description="Disordered" evidence="9">
    <location>
        <begin position="84"/>
        <end position="152"/>
    </location>
</feature>
<keyword evidence="5 8" id="KW-0694">RNA-binding</keyword>
<evidence type="ECO:0000256" key="4">
    <source>
        <dbReference type="ARBA" id="ARBA00022833"/>
    </source>
</evidence>
<evidence type="ECO:0000256" key="6">
    <source>
        <dbReference type="ARBA" id="ARBA00023242"/>
    </source>
</evidence>
<evidence type="ECO:0000256" key="1">
    <source>
        <dbReference type="ARBA" id="ARBA00004123"/>
    </source>
</evidence>
<keyword evidence="12" id="KW-1185">Reference proteome</keyword>
<evidence type="ECO:0000256" key="5">
    <source>
        <dbReference type="ARBA" id="ARBA00022884"/>
    </source>
</evidence>
<reference evidence="11 12" key="1">
    <citation type="submission" date="2016-07" db="EMBL/GenBank/DDBJ databases">
        <title>Pervasive Adenine N6-methylation of Active Genes in Fungi.</title>
        <authorList>
            <consortium name="DOE Joint Genome Institute"/>
            <person name="Mondo S.J."/>
            <person name="Dannebaum R.O."/>
            <person name="Kuo R.C."/>
            <person name="Labutti K."/>
            <person name="Haridas S."/>
            <person name="Kuo A."/>
            <person name="Salamov A."/>
            <person name="Ahrendt S.R."/>
            <person name="Lipzen A."/>
            <person name="Sullivan W."/>
            <person name="Andreopoulos W.B."/>
            <person name="Clum A."/>
            <person name="Lindquist E."/>
            <person name="Daum C."/>
            <person name="Ramamoorthy G.K."/>
            <person name="Gryganskyi A."/>
            <person name="Culley D."/>
            <person name="Magnuson J.K."/>
            <person name="James T.Y."/>
            <person name="O'Malley M.A."/>
            <person name="Stajich J.E."/>
            <person name="Spatafora J.W."/>
            <person name="Visel A."/>
            <person name="Grigoriev I.V."/>
        </authorList>
    </citation>
    <scope>NUCLEOTIDE SEQUENCE [LARGE SCALE GENOMIC DNA]</scope>
    <source>
        <strain evidence="11 12">NRRL 3301</strain>
    </source>
</reference>
<dbReference type="GO" id="GO:0003729">
    <property type="term" value="F:mRNA binding"/>
    <property type="evidence" value="ECO:0007669"/>
    <property type="project" value="UniProtKB-UniRule"/>
</dbReference>
<comment type="subunit">
    <text evidence="8">U1 snRNP is composed of the 7 core Sm proteins B/B', D1, D2, D3, E, F and G that assemble in a heptameric protein ring on the Sm site of the small nuclear RNA to form the core snRNP, and at least 3 U1 snRNP-specific proteins U1-70K, U1-A and U1-C. U1-C interacts with U1 snRNA and the 5' splice-site region of the pre-mRNA.</text>
</comment>
<dbReference type="InterPro" id="IPR000690">
    <property type="entry name" value="Matrin/U1-C_Znf_C2H2"/>
</dbReference>
<sequence length="152" mass="16699">MPKYYCEYCDVYLTHDSPSVRKGHNAGRNHIANVRQYYSEIPPDQSNRILHELTHAYEVRGELIPPQYTGAFVPGFGPPVRPPFPGVRPGFPPFGNMSTVNNRPPRPPFYGGPRPPMPPPPGYGPPGYAPPPPSGYPPGPPPPHSSYTPSMS</sequence>
<keyword evidence="7 8" id="KW-0687">Ribonucleoprotein</keyword>